<dbReference type="AlphaFoldDB" id="A0A9P7CGF4"/>
<evidence type="ECO:0000256" key="1">
    <source>
        <dbReference type="SAM" id="MobiDB-lite"/>
    </source>
</evidence>
<feature type="region of interest" description="Disordered" evidence="1">
    <location>
        <begin position="1"/>
        <end position="32"/>
    </location>
</feature>
<dbReference type="Proteomes" id="UP000740926">
    <property type="component" value="Unassembled WGS sequence"/>
</dbReference>
<gene>
    <name evidence="2" type="ORF">G6F50_013144</name>
</gene>
<accession>A0A9P7CGF4</accession>
<evidence type="ECO:0000313" key="2">
    <source>
        <dbReference type="EMBL" id="KAG1551929.1"/>
    </source>
</evidence>
<feature type="region of interest" description="Disordered" evidence="1">
    <location>
        <begin position="48"/>
        <end position="69"/>
    </location>
</feature>
<organism evidence="2 3">
    <name type="scientific">Rhizopus delemar</name>
    <dbReference type="NCBI Taxonomy" id="936053"/>
    <lineage>
        <taxon>Eukaryota</taxon>
        <taxon>Fungi</taxon>
        <taxon>Fungi incertae sedis</taxon>
        <taxon>Mucoromycota</taxon>
        <taxon>Mucoromycotina</taxon>
        <taxon>Mucoromycetes</taxon>
        <taxon>Mucorales</taxon>
        <taxon>Mucorineae</taxon>
        <taxon>Rhizopodaceae</taxon>
        <taxon>Rhizopus</taxon>
    </lineage>
</organism>
<sequence>MTSKLQSMREDIFRPIEASPSSAWPHAEDARASGADFAKCNRQLRKRASALQPVRAQASPDSENRSGMA</sequence>
<reference evidence="2 3" key="1">
    <citation type="journal article" date="2020" name="Microb. Genom.">
        <title>Genetic diversity of clinical and environmental Mucorales isolates obtained from an investigation of mucormycosis cases among solid organ transplant recipients.</title>
        <authorList>
            <person name="Nguyen M.H."/>
            <person name="Kaul D."/>
            <person name="Muto C."/>
            <person name="Cheng S.J."/>
            <person name="Richter R.A."/>
            <person name="Bruno V.M."/>
            <person name="Liu G."/>
            <person name="Beyhan S."/>
            <person name="Sundermann A.J."/>
            <person name="Mounaud S."/>
            <person name="Pasculle A.W."/>
            <person name="Nierman W.C."/>
            <person name="Driscoll E."/>
            <person name="Cumbie R."/>
            <person name="Clancy C.J."/>
            <person name="Dupont C.L."/>
        </authorList>
    </citation>
    <scope>NUCLEOTIDE SEQUENCE [LARGE SCALE GENOMIC DNA]</scope>
    <source>
        <strain evidence="2 3">GL24</strain>
    </source>
</reference>
<dbReference type="EMBL" id="JAANIU010004858">
    <property type="protein sequence ID" value="KAG1551929.1"/>
    <property type="molecule type" value="Genomic_DNA"/>
</dbReference>
<protein>
    <submittedName>
        <fullName evidence="2">Uncharacterized protein</fullName>
    </submittedName>
</protein>
<comment type="caution">
    <text evidence="2">The sequence shown here is derived from an EMBL/GenBank/DDBJ whole genome shotgun (WGS) entry which is preliminary data.</text>
</comment>
<keyword evidence="3" id="KW-1185">Reference proteome</keyword>
<proteinExistence type="predicted"/>
<name>A0A9P7CGF4_9FUNG</name>
<evidence type="ECO:0000313" key="3">
    <source>
        <dbReference type="Proteomes" id="UP000740926"/>
    </source>
</evidence>